<organism evidence="2 3">
    <name type="scientific">Didymodactylos carnosus</name>
    <dbReference type="NCBI Taxonomy" id="1234261"/>
    <lineage>
        <taxon>Eukaryota</taxon>
        <taxon>Metazoa</taxon>
        <taxon>Spiralia</taxon>
        <taxon>Gnathifera</taxon>
        <taxon>Rotifera</taxon>
        <taxon>Eurotatoria</taxon>
        <taxon>Bdelloidea</taxon>
        <taxon>Philodinida</taxon>
        <taxon>Philodinidae</taxon>
        <taxon>Didymodactylos</taxon>
    </lineage>
</organism>
<gene>
    <name evidence="1" type="ORF">OVA965_LOCUS23449</name>
    <name evidence="2" type="ORF">TMI583_LOCUS24168</name>
</gene>
<evidence type="ECO:0000313" key="1">
    <source>
        <dbReference type="EMBL" id="CAF1189158.1"/>
    </source>
</evidence>
<reference evidence="2" key="1">
    <citation type="submission" date="2021-02" db="EMBL/GenBank/DDBJ databases">
        <authorList>
            <person name="Nowell W R."/>
        </authorList>
    </citation>
    <scope>NUCLEOTIDE SEQUENCE</scope>
</reference>
<accession>A0A8S2NGM6</accession>
<feature type="non-terminal residue" evidence="2">
    <location>
        <position position="55"/>
    </location>
</feature>
<sequence length="55" mass="6184">MSGDNPSLITSFHIGQRFDINNRSDLYEAKSVLLEGARNVAARFEDDQNSILNSR</sequence>
<evidence type="ECO:0000313" key="3">
    <source>
        <dbReference type="Proteomes" id="UP000682733"/>
    </source>
</evidence>
<dbReference type="Proteomes" id="UP000682733">
    <property type="component" value="Unassembled WGS sequence"/>
</dbReference>
<name>A0A8S2NGM6_9BILA</name>
<comment type="caution">
    <text evidence="2">The sequence shown here is derived from an EMBL/GenBank/DDBJ whole genome shotgun (WGS) entry which is preliminary data.</text>
</comment>
<dbReference type="AlphaFoldDB" id="A0A8S2NGM6"/>
<protein>
    <submittedName>
        <fullName evidence="2">Uncharacterized protein</fullName>
    </submittedName>
</protein>
<dbReference type="EMBL" id="CAJOBA010035200">
    <property type="protein sequence ID" value="CAF4000190.1"/>
    <property type="molecule type" value="Genomic_DNA"/>
</dbReference>
<dbReference type="Proteomes" id="UP000677228">
    <property type="component" value="Unassembled WGS sequence"/>
</dbReference>
<dbReference type="EMBL" id="CAJNOK010013671">
    <property type="protein sequence ID" value="CAF1189158.1"/>
    <property type="molecule type" value="Genomic_DNA"/>
</dbReference>
<evidence type="ECO:0000313" key="2">
    <source>
        <dbReference type="EMBL" id="CAF4000190.1"/>
    </source>
</evidence>
<proteinExistence type="predicted"/>